<dbReference type="InterPro" id="IPR001995">
    <property type="entry name" value="Peptidase_A2_cat"/>
</dbReference>
<feature type="region of interest" description="Disordered" evidence="6">
    <location>
        <begin position="211"/>
        <end position="247"/>
    </location>
</feature>
<dbReference type="GO" id="GO:0004190">
    <property type="term" value="F:aspartic-type endopeptidase activity"/>
    <property type="evidence" value="ECO:0007669"/>
    <property type="project" value="InterPro"/>
</dbReference>
<evidence type="ECO:0000259" key="7">
    <source>
        <dbReference type="PROSITE" id="PS50175"/>
    </source>
</evidence>
<evidence type="ECO:0000256" key="3">
    <source>
        <dbReference type="ARBA" id="ARBA00022722"/>
    </source>
</evidence>
<dbReference type="PANTHER" id="PTHR37984">
    <property type="entry name" value="PROTEIN CBG26694"/>
    <property type="match status" value="1"/>
</dbReference>
<evidence type="ECO:0000256" key="1">
    <source>
        <dbReference type="ARBA" id="ARBA00022679"/>
    </source>
</evidence>
<keyword evidence="3" id="KW-0540">Nuclease</keyword>
<name>A0A1I7WEW5_HETBA</name>
<sequence length="366" mass="42254">MSINITLDQLQEVIKATVMALRGTESAPQPTTVSTTEVAQYISSRIVDFIYDPENGYTFDVWYQRYEDLIKTDGSYLDDLAQARIITSKLEQTVYAKFANYILPKKVNSLGLEDTINILRTLFGHKRSTFFRRIQCLQTERNPTDDLHTYAEIVNRRCEMFDRTNLTDDQLKCLIFVNGLKSSQDADIRTRALRYTNRSTKITKSSYRLPPTARIQKRREVSGEHTKQTPYQQKKDTPRTLNTEKRRRSFHHRHHVTVVDKITGSKTVHISRQRAINADESVTSQKYAKNKRNQIARGQNINGHPLKMQLDTGADITIISLSRRPPNSWDWTGSIAYQSYTKLSKQSAAMFPRYHLKSNGRNSPIS</sequence>
<keyword evidence="5" id="KW-0378">Hydrolase</keyword>
<dbReference type="InterPro" id="IPR021109">
    <property type="entry name" value="Peptidase_aspartic_dom_sf"/>
</dbReference>
<keyword evidence="1" id="KW-0808">Transferase</keyword>
<organism evidence="8 9">
    <name type="scientific">Heterorhabditis bacteriophora</name>
    <name type="common">Entomopathogenic nematode worm</name>
    <dbReference type="NCBI Taxonomy" id="37862"/>
    <lineage>
        <taxon>Eukaryota</taxon>
        <taxon>Metazoa</taxon>
        <taxon>Ecdysozoa</taxon>
        <taxon>Nematoda</taxon>
        <taxon>Chromadorea</taxon>
        <taxon>Rhabditida</taxon>
        <taxon>Rhabditina</taxon>
        <taxon>Rhabditomorpha</taxon>
        <taxon>Strongyloidea</taxon>
        <taxon>Heterorhabditidae</taxon>
        <taxon>Heterorhabditis</taxon>
    </lineage>
</organism>
<keyword evidence="2" id="KW-0548">Nucleotidyltransferase</keyword>
<dbReference type="PROSITE" id="PS50175">
    <property type="entry name" value="ASP_PROT_RETROV"/>
    <property type="match status" value="1"/>
</dbReference>
<keyword evidence="8" id="KW-1185">Reference proteome</keyword>
<reference evidence="9" key="1">
    <citation type="submission" date="2016-11" db="UniProtKB">
        <authorList>
            <consortium name="WormBaseParasite"/>
        </authorList>
    </citation>
    <scope>IDENTIFICATION</scope>
</reference>
<dbReference type="Proteomes" id="UP000095283">
    <property type="component" value="Unplaced"/>
</dbReference>
<dbReference type="PANTHER" id="PTHR37984:SF5">
    <property type="entry name" value="PROTEIN NYNRIN-LIKE"/>
    <property type="match status" value="1"/>
</dbReference>
<accession>A0A1I7WEW5</accession>
<dbReference type="GO" id="GO:0006508">
    <property type="term" value="P:proteolysis"/>
    <property type="evidence" value="ECO:0007669"/>
    <property type="project" value="InterPro"/>
</dbReference>
<feature type="domain" description="Peptidase A2" evidence="7">
    <location>
        <begin position="306"/>
        <end position="329"/>
    </location>
</feature>
<dbReference type="InterPro" id="IPR050951">
    <property type="entry name" value="Retrovirus_Pol_polyprotein"/>
</dbReference>
<proteinExistence type="predicted"/>
<feature type="compositionally biased region" description="Basic and acidic residues" evidence="6">
    <location>
        <begin position="218"/>
        <end position="244"/>
    </location>
</feature>
<dbReference type="SUPFAM" id="SSF50630">
    <property type="entry name" value="Acid proteases"/>
    <property type="match status" value="1"/>
</dbReference>
<evidence type="ECO:0000256" key="6">
    <source>
        <dbReference type="SAM" id="MobiDB-lite"/>
    </source>
</evidence>
<evidence type="ECO:0000256" key="4">
    <source>
        <dbReference type="ARBA" id="ARBA00022759"/>
    </source>
</evidence>
<dbReference type="WBParaSite" id="Hba_03506">
    <property type="protein sequence ID" value="Hba_03506"/>
    <property type="gene ID" value="Hba_03506"/>
</dbReference>
<dbReference type="AlphaFoldDB" id="A0A1I7WEW5"/>
<evidence type="ECO:0000313" key="9">
    <source>
        <dbReference type="WBParaSite" id="Hba_03506"/>
    </source>
</evidence>
<dbReference type="GO" id="GO:0016779">
    <property type="term" value="F:nucleotidyltransferase activity"/>
    <property type="evidence" value="ECO:0007669"/>
    <property type="project" value="UniProtKB-KW"/>
</dbReference>
<evidence type="ECO:0000256" key="5">
    <source>
        <dbReference type="ARBA" id="ARBA00022801"/>
    </source>
</evidence>
<evidence type="ECO:0000256" key="2">
    <source>
        <dbReference type="ARBA" id="ARBA00022695"/>
    </source>
</evidence>
<keyword evidence="4" id="KW-0255">Endonuclease</keyword>
<dbReference type="InterPro" id="IPR055510">
    <property type="entry name" value="DUF7083"/>
</dbReference>
<dbReference type="Pfam" id="PF23309">
    <property type="entry name" value="DUF7083"/>
    <property type="match status" value="1"/>
</dbReference>
<evidence type="ECO:0000313" key="8">
    <source>
        <dbReference type="Proteomes" id="UP000095283"/>
    </source>
</evidence>
<dbReference type="GO" id="GO:0004519">
    <property type="term" value="F:endonuclease activity"/>
    <property type="evidence" value="ECO:0007669"/>
    <property type="project" value="UniProtKB-KW"/>
</dbReference>
<protein>
    <submittedName>
        <fullName evidence="9">Peptidase A2 domain-containing protein</fullName>
    </submittedName>
</protein>